<dbReference type="GO" id="GO:0005829">
    <property type="term" value="C:cytosol"/>
    <property type="evidence" value="ECO:0007669"/>
    <property type="project" value="TreeGrafter"/>
</dbReference>
<dbReference type="GO" id="GO:0019464">
    <property type="term" value="P:glycine decarboxylation via glycine cleavage system"/>
    <property type="evidence" value="ECO:0007669"/>
    <property type="project" value="TreeGrafter"/>
</dbReference>
<evidence type="ECO:0000313" key="5">
    <source>
        <dbReference type="EMBL" id="MBC6000126.1"/>
    </source>
</evidence>
<dbReference type="PANTHER" id="PTHR11773">
    <property type="entry name" value="GLYCINE DEHYDROGENASE, DECARBOXYLATING"/>
    <property type="match status" value="1"/>
</dbReference>
<dbReference type="RefSeq" id="WP_249287460.1">
    <property type="nucleotide sequence ID" value="NZ_JACRWC010000108.1"/>
</dbReference>
<name>A0A923NDB8_9FIRM</name>
<keyword evidence="2" id="KW-0663">Pyridoxal phosphate</keyword>
<dbReference type="AlphaFoldDB" id="A0A923NDB8"/>
<keyword evidence="6" id="KW-1185">Reference proteome</keyword>
<accession>A0A923NDB8</accession>
<evidence type="ECO:0000256" key="2">
    <source>
        <dbReference type="ARBA" id="ARBA00022898"/>
    </source>
</evidence>
<evidence type="ECO:0000313" key="6">
    <source>
        <dbReference type="Proteomes" id="UP000644115"/>
    </source>
</evidence>
<dbReference type="Pfam" id="PF00266">
    <property type="entry name" value="Aminotran_5"/>
    <property type="match status" value="1"/>
</dbReference>
<dbReference type="Pfam" id="PF21478">
    <property type="entry name" value="GcvP2_C"/>
    <property type="match status" value="1"/>
</dbReference>
<dbReference type="GO" id="GO:0030170">
    <property type="term" value="F:pyridoxal phosphate binding"/>
    <property type="evidence" value="ECO:0007669"/>
    <property type="project" value="TreeGrafter"/>
</dbReference>
<dbReference type="GO" id="GO:0016594">
    <property type="term" value="F:glycine binding"/>
    <property type="evidence" value="ECO:0007669"/>
    <property type="project" value="TreeGrafter"/>
</dbReference>
<gene>
    <name evidence="5" type="primary">gcvPB</name>
    <name evidence="5" type="ORF">H8876_08955</name>
</gene>
<organism evidence="5 6">
    <name type="scientific">Lentihominibacter faecis</name>
    <dbReference type="NCBI Taxonomy" id="2764712"/>
    <lineage>
        <taxon>Bacteria</taxon>
        <taxon>Bacillati</taxon>
        <taxon>Bacillota</taxon>
        <taxon>Clostridia</taxon>
        <taxon>Peptostreptococcales</taxon>
        <taxon>Anaerovoracaceae</taxon>
        <taxon>Lentihominibacter</taxon>
    </lineage>
</organism>
<dbReference type="SUPFAM" id="SSF53383">
    <property type="entry name" value="PLP-dependent transferases"/>
    <property type="match status" value="1"/>
</dbReference>
<dbReference type="NCBIfam" id="NF003346">
    <property type="entry name" value="PRK04366.1"/>
    <property type="match status" value="1"/>
</dbReference>
<dbReference type="Gene3D" id="6.20.440.10">
    <property type="match status" value="1"/>
</dbReference>
<keyword evidence="5" id="KW-0560">Oxidoreductase</keyword>
<sequence>MHRDYEKQLRNYHQAKWNEELIFDLSVPGERGVLVTPADASVIQEVGSGLDTIPASLKRKKMPNLPEVNQVRANRHFMRLSQETLSVDTTPDFEGTCTMKYSPKVQEHMVARNPKFTEVHPLQPDETKQGLLEIYYETEQMLKAISGMDAFSLQPGGGATAVFAAACVIRAYHESRGEGYRDEIVTTIFSHPCDAAGPATAGYKVITLMIDPEKGYPSLEDMKAALSERTAAIFITNPEDTGIYNPDIKEYVEAAHEVGAICYYDQANANGMLGIARAKEVGFDAIHYNLHKTFSAPHGGLGPGCGALGVIKDLEQFLPSPRILKEGEKFVLQVNNPQSIGHTRQFFGNSAAVLRAYMWIRTLGAEGVREAAICSVLNNQYLMKKMEQIHGVDIWYAKGKRRLEQCRYSFETLKKETGFGTDDLNHRVMDFGLEEAFLSHHPYIVPEPLTLEPCESCSRDDIDEYVGVYTEMCREAYEEPELLRNAPHNCAIHRMKVENTEKWEELGTTLMQYEKRRKE</sequence>
<dbReference type="InterPro" id="IPR049316">
    <property type="entry name" value="GDC-P_C"/>
</dbReference>
<reference evidence="5" key="1">
    <citation type="submission" date="2020-08" db="EMBL/GenBank/DDBJ databases">
        <authorList>
            <person name="Liu C."/>
            <person name="Sun Q."/>
        </authorList>
    </citation>
    <scope>NUCLEOTIDE SEQUENCE</scope>
    <source>
        <strain evidence="5">BX16</strain>
    </source>
</reference>
<evidence type="ECO:0000259" key="4">
    <source>
        <dbReference type="Pfam" id="PF21478"/>
    </source>
</evidence>
<dbReference type="EMBL" id="JACRWC010000108">
    <property type="protein sequence ID" value="MBC6000126.1"/>
    <property type="molecule type" value="Genomic_DNA"/>
</dbReference>
<dbReference type="PANTHER" id="PTHR11773:SF1">
    <property type="entry name" value="GLYCINE DEHYDROGENASE (DECARBOXYLATING), MITOCHONDRIAL"/>
    <property type="match status" value="1"/>
</dbReference>
<dbReference type="GO" id="GO:0004375">
    <property type="term" value="F:glycine dehydrogenase (decarboxylating) activity"/>
    <property type="evidence" value="ECO:0007669"/>
    <property type="project" value="UniProtKB-EC"/>
</dbReference>
<dbReference type="Proteomes" id="UP000644115">
    <property type="component" value="Unassembled WGS sequence"/>
</dbReference>
<dbReference type="InterPro" id="IPR015421">
    <property type="entry name" value="PyrdxlP-dep_Trfase_major"/>
</dbReference>
<dbReference type="InterPro" id="IPR015424">
    <property type="entry name" value="PyrdxlP-dep_Trfase"/>
</dbReference>
<comment type="caution">
    <text evidence="5">The sequence shown here is derived from an EMBL/GenBank/DDBJ whole genome shotgun (WGS) entry which is preliminary data.</text>
</comment>
<feature type="domain" description="Glycine dehydrogenase C-terminal" evidence="4">
    <location>
        <begin position="374"/>
        <end position="476"/>
    </location>
</feature>
<proteinExistence type="predicted"/>
<dbReference type="EC" id="1.4.4.2" evidence="5"/>
<feature type="domain" description="Aminotransferase class V" evidence="3">
    <location>
        <begin position="160"/>
        <end position="320"/>
    </location>
</feature>
<evidence type="ECO:0000256" key="1">
    <source>
        <dbReference type="ARBA" id="ARBA00003788"/>
    </source>
</evidence>
<dbReference type="Gene3D" id="3.40.640.10">
    <property type="entry name" value="Type I PLP-dependent aspartate aminotransferase-like (Major domain)"/>
    <property type="match status" value="1"/>
</dbReference>
<protein>
    <submittedName>
        <fullName evidence="5">Aminomethyl-transferring glycine dehydrogenase subunit GcvPB</fullName>
        <ecNumber evidence="5">1.4.4.2</ecNumber>
    </submittedName>
</protein>
<evidence type="ECO:0000259" key="3">
    <source>
        <dbReference type="Pfam" id="PF00266"/>
    </source>
</evidence>
<dbReference type="GO" id="GO:0005960">
    <property type="term" value="C:glycine cleavage complex"/>
    <property type="evidence" value="ECO:0007669"/>
    <property type="project" value="TreeGrafter"/>
</dbReference>
<dbReference type="InterPro" id="IPR000192">
    <property type="entry name" value="Aminotrans_V_dom"/>
</dbReference>
<comment type="function">
    <text evidence="1">The glycine cleavage system catalyzes the degradation of glycine. The P protein binds the alpha-amino group of glycine through its pyridoxal phosphate cofactor; CO(2) is released and the remaining methylamine moiety is then transferred to the lipoamide cofactor of the H protein.</text>
</comment>
<dbReference type="InterPro" id="IPR020581">
    <property type="entry name" value="GDC_P"/>
</dbReference>